<dbReference type="InParanoid" id="D2VCN6"/>
<dbReference type="GeneID" id="8850450"/>
<keyword evidence="3" id="KW-1185">Reference proteome</keyword>
<feature type="transmembrane region" description="Helical" evidence="1">
    <location>
        <begin position="66"/>
        <end position="85"/>
    </location>
</feature>
<evidence type="ECO:0000313" key="2">
    <source>
        <dbReference type="EMBL" id="EFC45452.1"/>
    </source>
</evidence>
<proteinExistence type="predicted"/>
<dbReference type="OrthoDB" id="60858at2759"/>
<reference evidence="2 3" key="1">
    <citation type="journal article" date="2010" name="Cell">
        <title>The genome of Naegleria gruberi illuminates early eukaryotic versatility.</title>
        <authorList>
            <person name="Fritz-Laylin L.K."/>
            <person name="Prochnik S.E."/>
            <person name="Ginger M.L."/>
            <person name="Dacks J.B."/>
            <person name="Carpenter M.L."/>
            <person name="Field M.C."/>
            <person name="Kuo A."/>
            <person name="Paredez A."/>
            <person name="Chapman J."/>
            <person name="Pham J."/>
            <person name="Shu S."/>
            <person name="Neupane R."/>
            <person name="Cipriano M."/>
            <person name="Mancuso J."/>
            <person name="Tu H."/>
            <person name="Salamov A."/>
            <person name="Lindquist E."/>
            <person name="Shapiro H."/>
            <person name="Lucas S."/>
            <person name="Grigoriev I.V."/>
            <person name="Cande W.Z."/>
            <person name="Fulton C."/>
            <person name="Rokhsar D.S."/>
            <person name="Dawson S.C."/>
        </authorList>
    </citation>
    <scope>NUCLEOTIDE SEQUENCE [LARGE SCALE GENOMIC DNA]</scope>
    <source>
        <strain evidence="2 3">NEG-M</strain>
    </source>
</reference>
<dbReference type="EMBL" id="GG738863">
    <property type="protein sequence ID" value="EFC45452.1"/>
    <property type="molecule type" value="Genomic_DNA"/>
</dbReference>
<accession>D2VCN6</accession>
<feature type="transmembrane region" description="Helical" evidence="1">
    <location>
        <begin position="12"/>
        <end position="31"/>
    </location>
</feature>
<gene>
    <name evidence="2" type="ORF">NAEGRDRAFT_66637</name>
</gene>
<protein>
    <submittedName>
        <fullName evidence="2">Predicted protein</fullName>
    </submittedName>
</protein>
<evidence type="ECO:0000313" key="3">
    <source>
        <dbReference type="Proteomes" id="UP000006671"/>
    </source>
</evidence>
<keyword evidence="1" id="KW-0472">Membrane</keyword>
<organism evidence="3">
    <name type="scientific">Naegleria gruberi</name>
    <name type="common">Amoeba</name>
    <dbReference type="NCBI Taxonomy" id="5762"/>
    <lineage>
        <taxon>Eukaryota</taxon>
        <taxon>Discoba</taxon>
        <taxon>Heterolobosea</taxon>
        <taxon>Tetramitia</taxon>
        <taxon>Eutetramitia</taxon>
        <taxon>Vahlkampfiidae</taxon>
        <taxon>Naegleria</taxon>
    </lineage>
</organism>
<dbReference type="PANTHER" id="PTHR37919:SF2">
    <property type="entry name" value="EXPERA DOMAIN-CONTAINING PROTEIN"/>
    <property type="match status" value="1"/>
</dbReference>
<dbReference type="VEuPathDB" id="AmoebaDB:NAEGRDRAFT_66637"/>
<feature type="transmembrane region" description="Helical" evidence="1">
    <location>
        <begin position="92"/>
        <end position="113"/>
    </location>
</feature>
<dbReference type="Proteomes" id="UP000006671">
    <property type="component" value="Unassembled WGS sequence"/>
</dbReference>
<dbReference type="STRING" id="5762.D2VCN6"/>
<dbReference type="OMA" id="CLMTLYK"/>
<keyword evidence="1" id="KW-1133">Transmembrane helix</keyword>
<dbReference type="PANTHER" id="PTHR37919">
    <property type="entry name" value="PROTEIN CBG05606"/>
    <property type="match status" value="1"/>
</dbReference>
<evidence type="ECO:0000256" key="1">
    <source>
        <dbReference type="SAM" id="Phobius"/>
    </source>
</evidence>
<dbReference type="KEGG" id="ngr:NAEGRDRAFT_66637"/>
<dbReference type="eggNOG" id="ENOG502S97T">
    <property type="taxonomic scope" value="Eukaryota"/>
</dbReference>
<feature type="transmembrane region" description="Helical" evidence="1">
    <location>
        <begin position="133"/>
        <end position="156"/>
    </location>
</feature>
<name>D2VCN6_NAEGR</name>
<dbReference type="AlphaFoldDB" id="D2VCN6"/>
<sequence>MSFKVDYPLWISLWLVIQIALQTWDAAFVMLRPRSMKGGDFFAIFAPYDLYIQVDKSYGELQNGFVIAQTLVNFLEILLIIIGLLSRKSFCGFSLILLGSIMSCSKTILYFLVDICDGFEFTGHNDWPTWISLYFIPSFVWIIFPALTVMWGYGVLTRHVHGNTEKKQN</sequence>
<dbReference type="RefSeq" id="XP_002678196.1">
    <property type="nucleotide sequence ID" value="XM_002678150.1"/>
</dbReference>
<keyword evidence="1" id="KW-0812">Transmembrane</keyword>